<organism evidence="3 4">
    <name type="scientific">Morchella conica CCBAS932</name>
    <dbReference type="NCBI Taxonomy" id="1392247"/>
    <lineage>
        <taxon>Eukaryota</taxon>
        <taxon>Fungi</taxon>
        <taxon>Dikarya</taxon>
        <taxon>Ascomycota</taxon>
        <taxon>Pezizomycotina</taxon>
        <taxon>Pezizomycetes</taxon>
        <taxon>Pezizales</taxon>
        <taxon>Morchellaceae</taxon>
        <taxon>Morchella</taxon>
    </lineage>
</organism>
<dbReference type="InterPro" id="IPR051477">
    <property type="entry name" value="Expansin_CellWall"/>
</dbReference>
<dbReference type="STRING" id="1392247.A0A3N4KBJ5"/>
<keyword evidence="1" id="KW-0732">Signal</keyword>
<dbReference type="EMBL" id="ML119173">
    <property type="protein sequence ID" value="RPB07887.1"/>
    <property type="molecule type" value="Genomic_DNA"/>
</dbReference>
<evidence type="ECO:0000259" key="2">
    <source>
        <dbReference type="Pfam" id="PF03330"/>
    </source>
</evidence>
<sequence length="101" mass="10618">SGEGTFYTPGVGSCGTDNSEAEFVAALSRVLFDATGIANPNNNPYCGHIYKRQAGGGGVTVTIVDRCPVCAQYDLDLSPAAFDVIGDQDAGRIAIEWSWLD</sequence>
<dbReference type="InterPro" id="IPR036908">
    <property type="entry name" value="RlpA-like_sf"/>
</dbReference>
<dbReference type="Gene3D" id="2.40.40.10">
    <property type="entry name" value="RlpA-like domain"/>
    <property type="match status" value="1"/>
</dbReference>
<dbReference type="CDD" id="cd22191">
    <property type="entry name" value="DPBB_RlpA_EXP_N-like"/>
    <property type="match status" value="1"/>
</dbReference>
<dbReference type="InParanoid" id="A0A3N4KBJ5"/>
<protein>
    <recommendedName>
        <fullName evidence="2">RlpA-like protein double-psi beta-barrel domain-containing protein</fullName>
    </recommendedName>
</protein>
<dbReference type="Proteomes" id="UP000277580">
    <property type="component" value="Unassembled WGS sequence"/>
</dbReference>
<feature type="non-terminal residue" evidence="3">
    <location>
        <position position="1"/>
    </location>
</feature>
<dbReference type="AlphaFoldDB" id="A0A3N4KBJ5"/>
<evidence type="ECO:0000313" key="3">
    <source>
        <dbReference type="EMBL" id="RPB07887.1"/>
    </source>
</evidence>
<dbReference type="SUPFAM" id="SSF50685">
    <property type="entry name" value="Barwin-like endoglucanases"/>
    <property type="match status" value="1"/>
</dbReference>
<dbReference type="PANTHER" id="PTHR31836:SF28">
    <property type="entry name" value="SRCR DOMAIN-CONTAINING PROTEIN-RELATED"/>
    <property type="match status" value="1"/>
</dbReference>
<evidence type="ECO:0000313" key="4">
    <source>
        <dbReference type="Proteomes" id="UP000277580"/>
    </source>
</evidence>
<evidence type="ECO:0000256" key="1">
    <source>
        <dbReference type="ARBA" id="ARBA00022729"/>
    </source>
</evidence>
<dbReference type="OrthoDB" id="623670at2759"/>
<accession>A0A3N4KBJ5</accession>
<dbReference type="PANTHER" id="PTHR31836">
    <property type="match status" value="1"/>
</dbReference>
<keyword evidence="4" id="KW-1185">Reference proteome</keyword>
<name>A0A3N4KBJ5_9PEZI</name>
<gene>
    <name evidence="3" type="ORF">P167DRAFT_495102</name>
</gene>
<feature type="domain" description="RlpA-like protein double-psi beta-barrel" evidence="2">
    <location>
        <begin position="48"/>
        <end position="96"/>
    </location>
</feature>
<dbReference type="Pfam" id="PF03330">
    <property type="entry name" value="DPBB_1"/>
    <property type="match status" value="1"/>
</dbReference>
<proteinExistence type="predicted"/>
<reference evidence="3 4" key="1">
    <citation type="journal article" date="2018" name="Nat. Ecol. Evol.">
        <title>Pezizomycetes genomes reveal the molecular basis of ectomycorrhizal truffle lifestyle.</title>
        <authorList>
            <person name="Murat C."/>
            <person name="Payen T."/>
            <person name="Noel B."/>
            <person name="Kuo A."/>
            <person name="Morin E."/>
            <person name="Chen J."/>
            <person name="Kohler A."/>
            <person name="Krizsan K."/>
            <person name="Balestrini R."/>
            <person name="Da Silva C."/>
            <person name="Montanini B."/>
            <person name="Hainaut M."/>
            <person name="Levati E."/>
            <person name="Barry K.W."/>
            <person name="Belfiori B."/>
            <person name="Cichocki N."/>
            <person name="Clum A."/>
            <person name="Dockter R.B."/>
            <person name="Fauchery L."/>
            <person name="Guy J."/>
            <person name="Iotti M."/>
            <person name="Le Tacon F."/>
            <person name="Lindquist E.A."/>
            <person name="Lipzen A."/>
            <person name="Malagnac F."/>
            <person name="Mello A."/>
            <person name="Molinier V."/>
            <person name="Miyauchi S."/>
            <person name="Poulain J."/>
            <person name="Riccioni C."/>
            <person name="Rubini A."/>
            <person name="Sitrit Y."/>
            <person name="Splivallo R."/>
            <person name="Traeger S."/>
            <person name="Wang M."/>
            <person name="Zifcakova L."/>
            <person name="Wipf D."/>
            <person name="Zambonelli A."/>
            <person name="Paolocci F."/>
            <person name="Nowrousian M."/>
            <person name="Ottonello S."/>
            <person name="Baldrian P."/>
            <person name="Spatafora J.W."/>
            <person name="Henrissat B."/>
            <person name="Nagy L.G."/>
            <person name="Aury J.M."/>
            <person name="Wincker P."/>
            <person name="Grigoriev I.V."/>
            <person name="Bonfante P."/>
            <person name="Martin F.M."/>
        </authorList>
    </citation>
    <scope>NUCLEOTIDE SEQUENCE [LARGE SCALE GENOMIC DNA]</scope>
    <source>
        <strain evidence="3 4">CCBAS932</strain>
    </source>
</reference>
<dbReference type="InterPro" id="IPR009009">
    <property type="entry name" value="RlpA-like_DPBB"/>
</dbReference>